<dbReference type="GO" id="GO:0016050">
    <property type="term" value="P:vesicle organization"/>
    <property type="evidence" value="ECO:0007669"/>
    <property type="project" value="UniProtKB-ARBA"/>
</dbReference>
<dbReference type="GO" id="GO:0032051">
    <property type="term" value="F:clathrin light chain binding"/>
    <property type="evidence" value="ECO:0007669"/>
    <property type="project" value="TreeGrafter"/>
</dbReference>
<organism evidence="2 3">
    <name type="scientific">Trachymyrmex cornetzi</name>
    <dbReference type="NCBI Taxonomy" id="471704"/>
    <lineage>
        <taxon>Eukaryota</taxon>
        <taxon>Metazoa</taxon>
        <taxon>Ecdysozoa</taxon>
        <taxon>Arthropoda</taxon>
        <taxon>Hexapoda</taxon>
        <taxon>Insecta</taxon>
        <taxon>Pterygota</taxon>
        <taxon>Neoptera</taxon>
        <taxon>Endopterygota</taxon>
        <taxon>Hymenoptera</taxon>
        <taxon>Apocrita</taxon>
        <taxon>Aculeata</taxon>
        <taxon>Formicoidea</taxon>
        <taxon>Formicidae</taxon>
        <taxon>Myrmicinae</taxon>
        <taxon>Trachymyrmex</taxon>
    </lineage>
</organism>
<dbReference type="Pfam" id="PF00637">
    <property type="entry name" value="Clathrin"/>
    <property type="match status" value="1"/>
</dbReference>
<dbReference type="GO" id="GO:0006898">
    <property type="term" value="P:receptor-mediated endocytosis"/>
    <property type="evidence" value="ECO:0007669"/>
    <property type="project" value="TreeGrafter"/>
</dbReference>
<dbReference type="GO" id="GO:0005938">
    <property type="term" value="C:cell cortex"/>
    <property type="evidence" value="ECO:0007669"/>
    <property type="project" value="TreeGrafter"/>
</dbReference>
<dbReference type="GO" id="GO:0005198">
    <property type="term" value="F:structural molecule activity"/>
    <property type="evidence" value="ECO:0007669"/>
    <property type="project" value="InterPro"/>
</dbReference>
<dbReference type="PANTHER" id="PTHR10292:SF1">
    <property type="entry name" value="CLATHRIN HEAVY CHAIN"/>
    <property type="match status" value="1"/>
</dbReference>
<dbReference type="STRING" id="471704.A0A151J2A2"/>
<dbReference type="InterPro" id="IPR000547">
    <property type="entry name" value="Clathrin_H-chain/VPS_repeat"/>
</dbReference>
<dbReference type="InterPro" id="IPR022365">
    <property type="entry name" value="Clathrin_H-chain_propeller_rpt"/>
</dbReference>
<dbReference type="GO" id="GO:0006886">
    <property type="term" value="P:intracellular protein transport"/>
    <property type="evidence" value="ECO:0007669"/>
    <property type="project" value="UniProtKB-UniRule"/>
</dbReference>
<proteinExistence type="predicted"/>
<reference evidence="2 3" key="1">
    <citation type="submission" date="2015-09" db="EMBL/GenBank/DDBJ databases">
        <title>Trachymyrmex cornetzi WGS genome.</title>
        <authorList>
            <person name="Nygaard S."/>
            <person name="Hu H."/>
            <person name="Boomsma J."/>
            <person name="Zhang G."/>
        </authorList>
    </citation>
    <scope>NUCLEOTIDE SEQUENCE [LARGE SCALE GENOMIC DNA]</scope>
    <source>
        <strain evidence="2">Tcor2-1</strain>
        <tissue evidence="2">Whole body</tissue>
    </source>
</reference>
<dbReference type="Gene3D" id="2.130.10.110">
    <property type="entry name" value="Clathrin heavy-chain terminal domain"/>
    <property type="match status" value="1"/>
</dbReference>
<dbReference type="InterPro" id="IPR016024">
    <property type="entry name" value="ARM-type_fold"/>
</dbReference>
<dbReference type="EMBL" id="KQ980427">
    <property type="protein sequence ID" value="KYN16067.1"/>
    <property type="molecule type" value="Genomic_DNA"/>
</dbReference>
<dbReference type="Gene3D" id="1.25.40.10">
    <property type="entry name" value="Tetratricopeptide repeat domain"/>
    <property type="match status" value="3"/>
</dbReference>
<keyword evidence="3" id="KW-1185">Reference proteome</keyword>
<dbReference type="Pfam" id="PF01394">
    <property type="entry name" value="Clathrin_propel"/>
    <property type="match status" value="1"/>
</dbReference>
<protein>
    <submittedName>
        <fullName evidence="2">Clathrin heavy chain</fullName>
    </submittedName>
</protein>
<dbReference type="InterPro" id="IPR055358">
    <property type="entry name" value="CHCR"/>
</dbReference>
<dbReference type="GO" id="GO:0071439">
    <property type="term" value="C:clathrin complex"/>
    <property type="evidence" value="ECO:0007669"/>
    <property type="project" value="TreeGrafter"/>
</dbReference>
<dbReference type="GO" id="GO:0045334">
    <property type="term" value="C:clathrin-coated endocytic vesicle"/>
    <property type="evidence" value="ECO:0007669"/>
    <property type="project" value="TreeGrafter"/>
</dbReference>
<dbReference type="AlphaFoldDB" id="A0A151J2A2"/>
<dbReference type="GO" id="GO:0030132">
    <property type="term" value="C:clathrin coat of coated pit"/>
    <property type="evidence" value="ECO:0007669"/>
    <property type="project" value="InterPro"/>
</dbReference>
<dbReference type="SMART" id="SM00299">
    <property type="entry name" value="CLH"/>
    <property type="match status" value="1"/>
</dbReference>
<evidence type="ECO:0000313" key="3">
    <source>
        <dbReference type="Proteomes" id="UP000078492"/>
    </source>
</evidence>
<dbReference type="Proteomes" id="UP000078492">
    <property type="component" value="Unassembled WGS sequence"/>
</dbReference>
<dbReference type="InterPro" id="IPR016025">
    <property type="entry name" value="Clathrin_H-chain_N"/>
</dbReference>
<dbReference type="PROSITE" id="PS50236">
    <property type="entry name" value="CHCR"/>
    <property type="match status" value="1"/>
</dbReference>
<evidence type="ECO:0000313" key="2">
    <source>
        <dbReference type="EMBL" id="KYN16067.1"/>
    </source>
</evidence>
<dbReference type="PANTHER" id="PTHR10292">
    <property type="entry name" value="CLATHRIN HEAVY CHAIN RELATED"/>
    <property type="match status" value="1"/>
</dbReference>
<dbReference type="GO" id="GO:0030130">
    <property type="term" value="C:clathrin coat of trans-Golgi network vesicle"/>
    <property type="evidence" value="ECO:0007669"/>
    <property type="project" value="InterPro"/>
</dbReference>
<dbReference type="SUPFAM" id="SSF50989">
    <property type="entry name" value="Clathrin heavy-chain terminal domain"/>
    <property type="match status" value="1"/>
</dbReference>
<accession>A0A151J2A2</accession>
<evidence type="ECO:0000256" key="1">
    <source>
        <dbReference type="PROSITE-ProRule" id="PRU01006"/>
    </source>
</evidence>
<name>A0A151J2A2_9HYME</name>
<sequence length="416" mass="47978">MQVSSKYDIIYLITKYGYIHMYDIESATCIFMNRISEETIFVTAPYEASGAIIGVNRKGQILSVSVDEENIIPYINEVLQNPLLQYFGIFLDQGQLNKYEPVLVQGRKQLLEKWLKEDKLECSEELGDLVKQADPTLALSVYLRANVPNKVIQCFAEIGQFQKIVLYAKKVSYTPDADFMPNELIELLEKIVLHSSAIKTDRTRVMEYINRLNNYDAPNIANIAINNELYEEAFAIFKKFDINTSAIQLARAKLQQGLVKESIDSFIKAKDPSAYMDVVETAHRTSHWEDLVRYQIARKKARESFIETELIYAYVWTNRLADFEEFISGPNHADIQKIGVRCFDKMYDAAKLLYNDIELSAFRHLQLVKLYLRSVQTLNNKAINEALNGLLIDDEDYQGLREVLRIFAACLFHCYC</sequence>
<dbReference type="InterPro" id="IPR011990">
    <property type="entry name" value="TPR-like_helical_dom_sf"/>
</dbReference>
<gene>
    <name evidence="2" type="ORF">ALC57_11676</name>
</gene>
<dbReference type="SUPFAM" id="SSF48371">
    <property type="entry name" value="ARM repeat"/>
    <property type="match status" value="3"/>
</dbReference>
<feature type="repeat" description="CHCR" evidence="1">
    <location>
        <begin position="139"/>
        <end position="304"/>
    </location>
</feature>